<gene>
    <name evidence="1" type="ORF">PS273GM_04480</name>
</gene>
<evidence type="ECO:0000313" key="1">
    <source>
        <dbReference type="EMBL" id="ANF24455.1"/>
    </source>
</evidence>
<dbReference type="AlphaFoldDB" id="A0A172WMD0"/>
<proteinExistence type="predicted"/>
<dbReference type="RefSeq" id="WP_064480725.1">
    <property type="nucleotide sequence ID" value="NZ_CP015641.1"/>
</dbReference>
<dbReference type="InterPro" id="IPR011009">
    <property type="entry name" value="Kinase-like_dom_sf"/>
</dbReference>
<keyword evidence="1" id="KW-0808">Transferase</keyword>
<dbReference type="SUPFAM" id="SSF56112">
    <property type="entry name" value="Protein kinase-like (PK-like)"/>
    <property type="match status" value="1"/>
</dbReference>
<keyword evidence="1" id="KW-0418">Kinase</keyword>
<dbReference type="OrthoDB" id="5405319at2"/>
<dbReference type="InterPro" id="IPR027023">
    <property type="entry name" value="Put_LipoPS_kinase_InaA"/>
</dbReference>
<name>A0A172WMD0_STUST</name>
<sequence length="250" mass="28888">MRDFLSPAHAGSLRSASLDSFDALWRLELDAVDVPNAVDGGWSSVFRLDIGGVGYYLKRQSNYLSRSWRHPFGEPTFAAEFRNIRRYQRKHIPTLEAAFFAQRRTRGAVNAVLLTRALDGWEDLSSLLSRWSDLEIASRQAVLTCCGRLARQLQCAGEVHGCFYPKRIFLREHLNGYEACLIDLEKTRILLGRKDRVRDLEALIRRVGFWSEDELRCLFASYLEKDSSSRMIETWLRRIEARHQYKAAQA</sequence>
<dbReference type="Proteomes" id="UP000077787">
    <property type="component" value="Chromosome"/>
</dbReference>
<reference evidence="1 2" key="1">
    <citation type="submission" date="2016-05" db="EMBL/GenBank/DDBJ databases">
        <title>Genome sequence of Pseudomonas stutzeri 273 and identification of the exopolysaccharide biosynthesis locus.</title>
        <authorList>
            <person name="Wu S."/>
            <person name="Sun C."/>
        </authorList>
    </citation>
    <scope>NUCLEOTIDE SEQUENCE [LARGE SCALE GENOMIC DNA]</scope>
    <source>
        <strain evidence="1 2">273</strain>
    </source>
</reference>
<protein>
    <submittedName>
        <fullName evidence="1">Lipopolysaccharide kinase</fullName>
    </submittedName>
</protein>
<dbReference type="Pfam" id="PF06293">
    <property type="entry name" value="Kdo"/>
    <property type="match status" value="1"/>
</dbReference>
<dbReference type="GO" id="GO:0016301">
    <property type="term" value="F:kinase activity"/>
    <property type="evidence" value="ECO:0007669"/>
    <property type="project" value="UniProtKB-KW"/>
</dbReference>
<dbReference type="EMBL" id="CP015641">
    <property type="protein sequence ID" value="ANF24455.1"/>
    <property type="molecule type" value="Genomic_DNA"/>
</dbReference>
<organism evidence="1 2">
    <name type="scientific">Stutzerimonas stutzeri</name>
    <name type="common">Pseudomonas stutzeri</name>
    <dbReference type="NCBI Taxonomy" id="316"/>
    <lineage>
        <taxon>Bacteria</taxon>
        <taxon>Pseudomonadati</taxon>
        <taxon>Pseudomonadota</taxon>
        <taxon>Gammaproteobacteria</taxon>
        <taxon>Pseudomonadales</taxon>
        <taxon>Pseudomonadaceae</taxon>
        <taxon>Stutzerimonas</taxon>
    </lineage>
</organism>
<accession>A0A172WMD0</accession>
<dbReference type="PIRSF" id="PIRSF026326">
    <property type="entry name" value="InaA"/>
    <property type="match status" value="1"/>
</dbReference>
<evidence type="ECO:0000313" key="2">
    <source>
        <dbReference type="Proteomes" id="UP000077787"/>
    </source>
</evidence>